<evidence type="ECO:0000256" key="3">
    <source>
        <dbReference type="SAM" id="MobiDB-lite"/>
    </source>
</evidence>
<dbReference type="Gene3D" id="1.25.10.10">
    <property type="entry name" value="Leucine-rich Repeat Variant"/>
    <property type="match status" value="1"/>
</dbReference>
<keyword evidence="7" id="KW-1185">Reference proteome</keyword>
<dbReference type="InterPro" id="IPR011989">
    <property type="entry name" value="ARM-like"/>
</dbReference>
<dbReference type="InterPro" id="IPR039717">
    <property type="entry name" value="Hgh1"/>
</dbReference>
<protein>
    <recommendedName>
        <fullName evidence="2">Protein HGH1 homolog</fullName>
    </recommendedName>
</protein>
<evidence type="ECO:0000313" key="6">
    <source>
        <dbReference type="EMBL" id="CAD7281199.1"/>
    </source>
</evidence>
<dbReference type="AlphaFoldDB" id="A0A7R9BTA3"/>
<feature type="domain" description="Protein HGH1 C-terminal" evidence="5">
    <location>
        <begin position="292"/>
        <end position="345"/>
    </location>
</feature>
<feature type="region of interest" description="Disordered" evidence="3">
    <location>
        <begin position="367"/>
        <end position="388"/>
    </location>
</feature>
<evidence type="ECO:0000256" key="2">
    <source>
        <dbReference type="ARBA" id="ARBA00014076"/>
    </source>
</evidence>
<reference evidence="6" key="1">
    <citation type="submission" date="2020-11" db="EMBL/GenBank/DDBJ databases">
        <authorList>
            <person name="Tran Van P."/>
        </authorList>
    </citation>
    <scope>NUCLEOTIDE SEQUENCE</scope>
</reference>
<evidence type="ECO:0000259" key="4">
    <source>
        <dbReference type="Pfam" id="PF04063"/>
    </source>
</evidence>
<dbReference type="InterPro" id="IPR016024">
    <property type="entry name" value="ARM-type_fold"/>
</dbReference>
<dbReference type="InterPro" id="IPR007205">
    <property type="entry name" value="Protein_HGH1_N"/>
</dbReference>
<dbReference type="EMBL" id="CAJPEX010002683">
    <property type="protein sequence ID" value="CAG0921351.1"/>
    <property type="molecule type" value="Genomic_DNA"/>
</dbReference>
<accession>A0A7R9BTA3</accession>
<name>A0A7R9BTA3_9CRUS</name>
<feature type="domain" description="Protein HGH1 N-terminal" evidence="4">
    <location>
        <begin position="114"/>
        <end position="286"/>
    </location>
</feature>
<comment type="similarity">
    <text evidence="1">Belongs to the HGH1 family.</text>
</comment>
<dbReference type="PANTHER" id="PTHR13387:SF9">
    <property type="entry name" value="PROTEIN HGH1 HOMOLOG"/>
    <property type="match status" value="1"/>
</dbReference>
<dbReference type="InterPro" id="IPR007206">
    <property type="entry name" value="Protein_HGH1_C"/>
</dbReference>
<evidence type="ECO:0000313" key="7">
    <source>
        <dbReference type="Proteomes" id="UP000678499"/>
    </source>
</evidence>
<dbReference type="Proteomes" id="UP000678499">
    <property type="component" value="Unassembled WGS sequence"/>
</dbReference>
<dbReference type="PANTHER" id="PTHR13387">
    <property type="entry name" value="PROTEIN HGH1 HOMOLOG"/>
    <property type="match status" value="1"/>
</dbReference>
<gene>
    <name evidence="6" type="ORF">NMOB1V02_LOCUS8850</name>
</gene>
<organism evidence="6">
    <name type="scientific">Notodromas monacha</name>
    <dbReference type="NCBI Taxonomy" id="399045"/>
    <lineage>
        <taxon>Eukaryota</taxon>
        <taxon>Metazoa</taxon>
        <taxon>Ecdysozoa</taxon>
        <taxon>Arthropoda</taxon>
        <taxon>Crustacea</taxon>
        <taxon>Oligostraca</taxon>
        <taxon>Ostracoda</taxon>
        <taxon>Podocopa</taxon>
        <taxon>Podocopida</taxon>
        <taxon>Cypridocopina</taxon>
        <taxon>Cypridoidea</taxon>
        <taxon>Cyprididae</taxon>
        <taxon>Notodromas</taxon>
    </lineage>
</organism>
<evidence type="ECO:0000259" key="5">
    <source>
        <dbReference type="Pfam" id="PF04064"/>
    </source>
</evidence>
<sequence length="388" mass="43751">MSRSVELEEIVYTFAKDPRLITHALQPNAQPDLQDVVLKTLAADADEKGNWSSILEIPGIVKLCVDLIASSATDQVIKRILQLFLNVSADEKAVSKLYADPEFKPLIHRIARMVADPDCKFADLAVSVLVNASRAERDCSGLLTLFGDAVTLPQLLEAFSKPQYNREGQSLHLLAHVFGNLTQLEAVQDFFVASEKRWIFKLLPFLSFEDSLDRRLGCAAALKNCCFKIKNHEFILSESESEDILPHILLPLAGPETFDDEENDSLPLDLQFLPDSKVRESNPVVRRLLLEALLLLCVTKVARETLRRRGVYYILREYHKWELVPVVKAKLESVIHILIRTEDEIGTDNLSHLEIPDHLVDALDKEHEEEAKELVESESVESSTKNVP</sequence>
<dbReference type="Pfam" id="PF04063">
    <property type="entry name" value="DUF383"/>
    <property type="match status" value="1"/>
</dbReference>
<dbReference type="SUPFAM" id="SSF48371">
    <property type="entry name" value="ARM repeat"/>
    <property type="match status" value="1"/>
</dbReference>
<dbReference type="EMBL" id="OA884720">
    <property type="protein sequence ID" value="CAD7281199.1"/>
    <property type="molecule type" value="Genomic_DNA"/>
</dbReference>
<evidence type="ECO:0000256" key="1">
    <source>
        <dbReference type="ARBA" id="ARBA00006712"/>
    </source>
</evidence>
<dbReference type="Pfam" id="PF04064">
    <property type="entry name" value="DUF384"/>
    <property type="match status" value="1"/>
</dbReference>
<dbReference type="OrthoDB" id="338814at2759"/>
<proteinExistence type="inferred from homology"/>